<dbReference type="GO" id="GO:0009116">
    <property type="term" value="P:nucleoside metabolic process"/>
    <property type="evidence" value="ECO:0007669"/>
    <property type="project" value="InterPro"/>
</dbReference>
<sequence>MSLGPPSSRSSFEIAIICALAIEYNAVALLFDQFWDDNGDYYGKSHGDYNQYTLGRIGNHHVVLTLLPRMGKVDASIAAVSLRSTFGALRLVLLVGVCGGVPRVPQGEILLGDVVISKSIVQHDYGRRFSDGFVRKDTVEDNLSQPSKHIRGLLASFETDRGIDLLEQRTAFFLQEVQGKPSNKRSMGENKYKYPGTAHDVLYEPRYRHKHRMAASCICADSVTDSSPICNEARMLSCDEVGCGKERVVSRLLLEHKRQLEERGSMTAQNPAIYIGAIASGDTVLKSASDRDRIAARENVIAFEMEGAGIWEQLPCIVVKGVCDYADSHKNKKWQNFAAATAASAAKAILERYARTDPLPHGPRFVQSHLGTSFSEVQQLVATSVTSTLSASAASPLLASEEKPGAPFKSTVRPKLDQDTSPQWDTPNWLNQRLELEGFCPDVVIQCASTLNSMIESDDNIKLSVAHLTIRTRSRPFANGAMRTATYARPMHTTSPFVIKKFFNHDALFPAMIEDMRIQALCKAFALEFNSLVPGVPVDFVVTMSLHRKTDKSRGEPISIEPFISGDYVKYNNNFSYVLAESSAFNDRAQAFSHFTFERSWGHMMVVDLQGVGNLLTDPCIHTKYDDRFKLSETNLGAKGFKSFFATHQCNQICQRLELKSNRNMAAENRFEFRATWPSMDPTFCCANKLCRRIIRHANAVVSDKYPGHSWCDVCWHQLASTTDQLLCVGPGPDHNFEISRFFYESQGQKIPNRCTNHT</sequence>
<reference evidence="6" key="1">
    <citation type="journal article" date="2021" name="Nat. Commun.">
        <title>Genetic determinants of endophytism in the Arabidopsis root mycobiome.</title>
        <authorList>
            <person name="Mesny F."/>
            <person name="Miyauchi S."/>
            <person name="Thiergart T."/>
            <person name="Pickel B."/>
            <person name="Atanasova L."/>
            <person name="Karlsson M."/>
            <person name="Huettel B."/>
            <person name="Barry K.W."/>
            <person name="Haridas S."/>
            <person name="Chen C."/>
            <person name="Bauer D."/>
            <person name="Andreopoulos W."/>
            <person name="Pangilinan J."/>
            <person name="LaButti K."/>
            <person name="Riley R."/>
            <person name="Lipzen A."/>
            <person name="Clum A."/>
            <person name="Drula E."/>
            <person name="Henrissat B."/>
            <person name="Kohler A."/>
            <person name="Grigoriev I.V."/>
            <person name="Martin F.M."/>
            <person name="Hacquard S."/>
        </authorList>
    </citation>
    <scope>NUCLEOTIDE SEQUENCE</scope>
    <source>
        <strain evidence="6">MPI-CAGE-CH-0235</strain>
    </source>
</reference>
<dbReference type="EMBL" id="JAGPNK010000001">
    <property type="protein sequence ID" value="KAH7329507.1"/>
    <property type="molecule type" value="Genomic_DNA"/>
</dbReference>
<dbReference type="SUPFAM" id="SSF53167">
    <property type="entry name" value="Purine and uridine phosphorylases"/>
    <property type="match status" value="1"/>
</dbReference>
<dbReference type="CDD" id="cd04515">
    <property type="entry name" value="Alpha_kinase"/>
    <property type="match status" value="1"/>
</dbReference>
<evidence type="ECO:0000313" key="7">
    <source>
        <dbReference type="Proteomes" id="UP000813444"/>
    </source>
</evidence>
<feature type="domain" description="Alpha-type protein kinase" evidence="5">
    <location>
        <begin position="453"/>
        <end position="662"/>
    </location>
</feature>
<dbReference type="InterPro" id="IPR053137">
    <property type="entry name" value="NLR-like"/>
</dbReference>
<dbReference type="Proteomes" id="UP000813444">
    <property type="component" value="Unassembled WGS sequence"/>
</dbReference>
<accession>A0A8K0T7H3</accession>
<evidence type="ECO:0000259" key="5">
    <source>
        <dbReference type="PROSITE" id="PS51158"/>
    </source>
</evidence>
<keyword evidence="3" id="KW-0418">Kinase</keyword>
<evidence type="ECO:0000313" key="6">
    <source>
        <dbReference type="EMBL" id="KAH7329507.1"/>
    </source>
</evidence>
<dbReference type="Gene3D" id="3.20.200.10">
    <property type="entry name" value="MHCK/EF2 kinase"/>
    <property type="match status" value="1"/>
</dbReference>
<evidence type="ECO:0000256" key="1">
    <source>
        <dbReference type="ARBA" id="ARBA00022527"/>
    </source>
</evidence>
<dbReference type="InterPro" id="IPR011009">
    <property type="entry name" value="Kinase-like_dom_sf"/>
</dbReference>
<protein>
    <recommendedName>
        <fullName evidence="5">Alpha-type protein kinase domain-containing protein</fullName>
    </recommendedName>
</protein>
<dbReference type="SMART" id="SM00811">
    <property type="entry name" value="Alpha_kinase"/>
    <property type="match status" value="1"/>
</dbReference>
<dbReference type="PROSITE" id="PS51158">
    <property type="entry name" value="ALPHA_KINASE"/>
    <property type="match status" value="1"/>
</dbReference>
<dbReference type="SUPFAM" id="SSF56112">
    <property type="entry name" value="Protein kinase-like (PK-like)"/>
    <property type="match status" value="1"/>
</dbReference>
<organism evidence="6 7">
    <name type="scientific">Stachybotrys elegans</name>
    <dbReference type="NCBI Taxonomy" id="80388"/>
    <lineage>
        <taxon>Eukaryota</taxon>
        <taxon>Fungi</taxon>
        <taxon>Dikarya</taxon>
        <taxon>Ascomycota</taxon>
        <taxon>Pezizomycotina</taxon>
        <taxon>Sordariomycetes</taxon>
        <taxon>Hypocreomycetidae</taxon>
        <taxon>Hypocreales</taxon>
        <taxon>Stachybotryaceae</taxon>
        <taxon>Stachybotrys</taxon>
    </lineage>
</organism>
<comment type="caution">
    <text evidence="6">The sequence shown here is derived from an EMBL/GenBank/DDBJ whole genome shotgun (WGS) entry which is preliminary data.</text>
</comment>
<dbReference type="AlphaFoldDB" id="A0A8K0T7H3"/>
<dbReference type="PANTHER" id="PTHR46082:SF6">
    <property type="entry name" value="AAA+ ATPASE DOMAIN-CONTAINING PROTEIN-RELATED"/>
    <property type="match status" value="1"/>
</dbReference>
<proteinExistence type="predicted"/>
<feature type="region of interest" description="Disordered" evidence="4">
    <location>
        <begin position="400"/>
        <end position="424"/>
    </location>
</feature>
<keyword evidence="1" id="KW-0723">Serine/threonine-protein kinase</keyword>
<dbReference type="InterPro" id="IPR035994">
    <property type="entry name" value="Nucleoside_phosphorylase_sf"/>
</dbReference>
<dbReference type="GO" id="GO:0005524">
    <property type="term" value="F:ATP binding"/>
    <property type="evidence" value="ECO:0007669"/>
    <property type="project" value="InterPro"/>
</dbReference>
<name>A0A8K0T7H3_9HYPO</name>
<evidence type="ECO:0000256" key="3">
    <source>
        <dbReference type="ARBA" id="ARBA00022777"/>
    </source>
</evidence>
<keyword evidence="2" id="KW-0808">Transferase</keyword>
<evidence type="ECO:0000256" key="2">
    <source>
        <dbReference type="ARBA" id="ARBA00022679"/>
    </source>
</evidence>
<dbReference type="OrthoDB" id="20872at2759"/>
<dbReference type="PANTHER" id="PTHR46082">
    <property type="entry name" value="ATP/GTP-BINDING PROTEIN-RELATED"/>
    <property type="match status" value="1"/>
</dbReference>
<dbReference type="InterPro" id="IPR000845">
    <property type="entry name" value="Nucleoside_phosphorylase_d"/>
</dbReference>
<dbReference type="Gene3D" id="3.40.50.1580">
    <property type="entry name" value="Nucleoside phosphorylase domain"/>
    <property type="match status" value="1"/>
</dbReference>
<gene>
    <name evidence="6" type="ORF">B0I35DRAFT_474104</name>
</gene>
<dbReference type="Pfam" id="PF01048">
    <property type="entry name" value="PNP_UDP_1"/>
    <property type="match status" value="1"/>
</dbReference>
<dbReference type="InterPro" id="IPR004166">
    <property type="entry name" value="a-kinase_dom"/>
</dbReference>
<keyword evidence="7" id="KW-1185">Reference proteome</keyword>
<evidence type="ECO:0000256" key="4">
    <source>
        <dbReference type="SAM" id="MobiDB-lite"/>
    </source>
</evidence>
<dbReference type="Pfam" id="PF02816">
    <property type="entry name" value="Alpha_kinase"/>
    <property type="match status" value="1"/>
</dbReference>
<dbReference type="GO" id="GO:0004674">
    <property type="term" value="F:protein serine/threonine kinase activity"/>
    <property type="evidence" value="ECO:0007669"/>
    <property type="project" value="UniProtKB-KW"/>
</dbReference>